<dbReference type="RefSeq" id="XP_002785494.1">
    <property type="nucleotide sequence ID" value="XM_002785448.1"/>
</dbReference>
<name>C5KE05_PERM5</name>
<dbReference type="Proteomes" id="UP000007800">
    <property type="component" value="Unassembled WGS sequence"/>
</dbReference>
<evidence type="ECO:0000313" key="1">
    <source>
        <dbReference type="EMBL" id="EER17290.1"/>
    </source>
</evidence>
<dbReference type="InParanoid" id="C5KE05"/>
<dbReference type="AlphaFoldDB" id="C5KE05"/>
<dbReference type="EMBL" id="GG672147">
    <property type="protein sequence ID" value="EER17290.1"/>
    <property type="molecule type" value="Genomic_DNA"/>
</dbReference>
<sequence>MAAAEGLTTAVACGFDEVTRPDNRGSIFLKTVDHLYLQMFDFYNDAGVPIAASPSTTPFVTYLNDSHAMYDYLFSGKSDVKAVKYTEASYTKYSQEGKISMMWSTSFNTSPNCMQPLNGQCGDTKAHYEFGVWDGVPFANFAGIVKSAYPNTPQGIMQFAFMPKSWE</sequence>
<protein>
    <submittedName>
        <fullName evidence="1">Uncharacterized protein</fullName>
    </submittedName>
</protein>
<organism evidence="2">
    <name type="scientific">Perkinsus marinus (strain ATCC 50983 / TXsc)</name>
    <dbReference type="NCBI Taxonomy" id="423536"/>
    <lineage>
        <taxon>Eukaryota</taxon>
        <taxon>Sar</taxon>
        <taxon>Alveolata</taxon>
        <taxon>Perkinsozoa</taxon>
        <taxon>Perkinsea</taxon>
        <taxon>Perkinsida</taxon>
        <taxon>Perkinsidae</taxon>
        <taxon>Perkinsus</taxon>
    </lineage>
</organism>
<gene>
    <name evidence="1" type="ORF">Pmar_PMAR001623</name>
</gene>
<reference evidence="1 2" key="1">
    <citation type="submission" date="2008-07" db="EMBL/GenBank/DDBJ databases">
        <authorList>
            <person name="El-Sayed N."/>
            <person name="Caler E."/>
            <person name="Inman J."/>
            <person name="Amedeo P."/>
            <person name="Hass B."/>
            <person name="Wortman J."/>
        </authorList>
    </citation>
    <scope>NUCLEOTIDE SEQUENCE [LARGE SCALE GENOMIC DNA]</scope>
    <source>
        <strain evidence="2">ATCC 50983 / TXsc</strain>
    </source>
</reference>
<accession>C5KE05</accession>
<proteinExistence type="predicted"/>
<evidence type="ECO:0000313" key="2">
    <source>
        <dbReference type="Proteomes" id="UP000007800"/>
    </source>
</evidence>
<dbReference type="OMA" id="EWPWISH"/>
<dbReference type="GeneID" id="9062258"/>
<keyword evidence="2" id="KW-1185">Reference proteome</keyword>